<protein>
    <recommendedName>
        <fullName evidence="3">DUF1800 domain-containing protein</fullName>
    </recommendedName>
</protein>
<accession>A0A382HM51</accession>
<dbReference type="PROSITE" id="PS51318">
    <property type="entry name" value="TAT"/>
    <property type="match status" value="1"/>
</dbReference>
<feature type="region of interest" description="Disordered" evidence="1">
    <location>
        <begin position="86"/>
        <end position="114"/>
    </location>
</feature>
<sequence>MLRHEGQEADGLASSITRRQILKGATALGLTAGILGPLLAACSRVADPPIVTPTISNNPIPTPFNTPIPAPTLPVPTPTPFIPPTATPAPPTPIPTATPTPMPQPTATPTPKPIPNQISIFEADTSNLTERQKVAHLLRRAGFGYSKSDLDRAESIGLKATITELVDFESIDDSALTKRIGDAGLDFELRNELRRWWFLRMAYTKRPLPEKIALFWHGILTSGLKKVGDTYVMIDQNNLLKDMGMGSYNELLKEIGRDPAMLIWLDSRLNQKKAPNENYARELMELFTLSPGYYTEEDVRESARAFTGWGTKGQKDKGIHFLFRNRQHDNGTKVFLGEEGNFDGDDVVDIILRQPQAARFVTTKLWEFFAYTEPEPHIIDHLAEVFTKSDYVIRDVMRALLERPEFYSPKAYRTQIKS</sequence>
<proteinExistence type="predicted"/>
<reference evidence="2" key="1">
    <citation type="submission" date="2018-05" db="EMBL/GenBank/DDBJ databases">
        <authorList>
            <person name="Lanie J.A."/>
            <person name="Ng W.-L."/>
            <person name="Kazmierczak K.M."/>
            <person name="Andrzejewski T.M."/>
            <person name="Davidsen T.M."/>
            <person name="Wayne K.J."/>
            <person name="Tettelin H."/>
            <person name="Glass J.I."/>
            <person name="Rusch D."/>
            <person name="Podicherti R."/>
            <person name="Tsui H.-C.T."/>
            <person name="Winkler M.E."/>
        </authorList>
    </citation>
    <scope>NUCLEOTIDE SEQUENCE</scope>
</reference>
<dbReference type="InterPro" id="IPR014917">
    <property type="entry name" value="DUF1800"/>
</dbReference>
<evidence type="ECO:0000313" key="2">
    <source>
        <dbReference type="EMBL" id="SVB87753.1"/>
    </source>
</evidence>
<evidence type="ECO:0000256" key="1">
    <source>
        <dbReference type="SAM" id="MobiDB-lite"/>
    </source>
</evidence>
<dbReference type="AlphaFoldDB" id="A0A382HM51"/>
<name>A0A382HM51_9ZZZZ</name>
<feature type="non-terminal residue" evidence="2">
    <location>
        <position position="418"/>
    </location>
</feature>
<dbReference type="InterPro" id="IPR006311">
    <property type="entry name" value="TAT_signal"/>
</dbReference>
<evidence type="ECO:0008006" key="3">
    <source>
        <dbReference type="Google" id="ProtNLM"/>
    </source>
</evidence>
<gene>
    <name evidence="2" type="ORF">METZ01_LOCUS240607</name>
</gene>
<organism evidence="2">
    <name type="scientific">marine metagenome</name>
    <dbReference type="NCBI Taxonomy" id="408172"/>
    <lineage>
        <taxon>unclassified sequences</taxon>
        <taxon>metagenomes</taxon>
        <taxon>ecological metagenomes</taxon>
    </lineage>
</organism>
<dbReference type="Pfam" id="PF08811">
    <property type="entry name" value="DUF1800"/>
    <property type="match status" value="1"/>
</dbReference>
<dbReference type="EMBL" id="UINC01061800">
    <property type="protein sequence ID" value="SVB87753.1"/>
    <property type="molecule type" value="Genomic_DNA"/>
</dbReference>